<evidence type="ECO:0000256" key="1">
    <source>
        <dbReference type="ARBA" id="ARBA00004240"/>
    </source>
</evidence>
<evidence type="ECO:0000256" key="2">
    <source>
        <dbReference type="ARBA" id="ARBA00022729"/>
    </source>
</evidence>
<dbReference type="SUPFAM" id="SSF48452">
    <property type="entry name" value="TPR-like"/>
    <property type="match status" value="3"/>
</dbReference>
<protein>
    <recommendedName>
        <fullName evidence="6">J domain-containing protein</fullName>
    </recommendedName>
</protein>
<feature type="domain" description="J" evidence="6">
    <location>
        <begin position="389"/>
        <end position="457"/>
    </location>
</feature>
<dbReference type="GO" id="GO:0051087">
    <property type="term" value="F:protein-folding chaperone binding"/>
    <property type="evidence" value="ECO:0007669"/>
    <property type="project" value="TreeGrafter"/>
</dbReference>
<accession>A0A4V1J4P0</accession>
<evidence type="ECO:0000313" key="7">
    <source>
        <dbReference type="EMBL" id="RKP36229.1"/>
    </source>
</evidence>
<dbReference type="PROSITE" id="PS50005">
    <property type="entry name" value="TPR"/>
    <property type="match status" value="2"/>
</dbReference>
<evidence type="ECO:0000256" key="3">
    <source>
        <dbReference type="ARBA" id="ARBA00022824"/>
    </source>
</evidence>
<dbReference type="EMBL" id="ML002694">
    <property type="protein sequence ID" value="RKP36229.1"/>
    <property type="molecule type" value="Genomic_DNA"/>
</dbReference>
<feature type="compositionally biased region" description="Gly residues" evidence="5">
    <location>
        <begin position="466"/>
        <end position="477"/>
    </location>
</feature>
<feature type="non-terminal residue" evidence="7">
    <location>
        <position position="518"/>
    </location>
</feature>
<dbReference type="SUPFAM" id="SSF46565">
    <property type="entry name" value="Chaperone J-domain"/>
    <property type="match status" value="1"/>
</dbReference>
<dbReference type="Pfam" id="PF00226">
    <property type="entry name" value="DnaJ"/>
    <property type="match status" value="1"/>
</dbReference>
<dbReference type="InterPro" id="IPR019734">
    <property type="entry name" value="TPR_rpt"/>
</dbReference>
<keyword evidence="3" id="KW-0256">Endoplasmic reticulum</keyword>
<dbReference type="Gene3D" id="1.10.287.110">
    <property type="entry name" value="DnaJ domain"/>
    <property type="match status" value="1"/>
</dbReference>
<reference evidence="8" key="1">
    <citation type="journal article" date="2018" name="Nat. Microbiol.">
        <title>Leveraging single-cell genomics to expand the fungal tree of life.</title>
        <authorList>
            <person name="Ahrendt S.R."/>
            <person name="Quandt C.A."/>
            <person name="Ciobanu D."/>
            <person name="Clum A."/>
            <person name="Salamov A."/>
            <person name="Andreopoulos B."/>
            <person name="Cheng J.F."/>
            <person name="Woyke T."/>
            <person name="Pelin A."/>
            <person name="Henrissat B."/>
            <person name="Reynolds N.K."/>
            <person name="Benny G.L."/>
            <person name="Smith M.E."/>
            <person name="James T.Y."/>
            <person name="Grigoriev I.V."/>
        </authorList>
    </citation>
    <scope>NUCLEOTIDE SEQUENCE [LARGE SCALE GENOMIC DNA]</scope>
    <source>
        <strain evidence="8">RSA 468</strain>
    </source>
</reference>
<dbReference type="PANTHER" id="PTHR44140">
    <property type="entry name" value="LD25575P"/>
    <property type="match status" value="1"/>
</dbReference>
<evidence type="ECO:0000313" key="8">
    <source>
        <dbReference type="Proteomes" id="UP000268162"/>
    </source>
</evidence>
<organism evidence="7 8">
    <name type="scientific">Dimargaris cristalligena</name>
    <dbReference type="NCBI Taxonomy" id="215637"/>
    <lineage>
        <taxon>Eukaryota</taxon>
        <taxon>Fungi</taxon>
        <taxon>Fungi incertae sedis</taxon>
        <taxon>Zoopagomycota</taxon>
        <taxon>Kickxellomycotina</taxon>
        <taxon>Dimargaritomycetes</taxon>
        <taxon>Dimargaritales</taxon>
        <taxon>Dimargaritaceae</taxon>
        <taxon>Dimargaris</taxon>
    </lineage>
</organism>
<keyword evidence="4" id="KW-0802">TPR repeat</keyword>
<name>A0A4V1J4P0_9FUNG</name>
<dbReference type="InterPro" id="IPR051727">
    <property type="entry name" value="DnaJ_C3_Co-chaperones"/>
</dbReference>
<dbReference type="Gene3D" id="1.25.40.10">
    <property type="entry name" value="Tetratricopeptide repeat domain"/>
    <property type="match status" value="1"/>
</dbReference>
<evidence type="ECO:0000256" key="5">
    <source>
        <dbReference type="SAM" id="MobiDB-lite"/>
    </source>
</evidence>
<dbReference type="CDD" id="cd06257">
    <property type="entry name" value="DnaJ"/>
    <property type="match status" value="1"/>
</dbReference>
<gene>
    <name evidence="7" type="ORF">BJ085DRAFT_4434</name>
</gene>
<dbReference type="Proteomes" id="UP000268162">
    <property type="component" value="Unassembled WGS sequence"/>
</dbReference>
<comment type="subcellular location">
    <subcellularLocation>
        <location evidence="1">Endoplasmic reticulum</location>
    </subcellularLocation>
</comment>
<dbReference type="PRINTS" id="PR00625">
    <property type="entry name" value="JDOMAIN"/>
</dbReference>
<dbReference type="SMART" id="SM00271">
    <property type="entry name" value="DnaJ"/>
    <property type="match status" value="1"/>
</dbReference>
<dbReference type="InterPro" id="IPR011990">
    <property type="entry name" value="TPR-like_helical_dom_sf"/>
</dbReference>
<dbReference type="SMART" id="SM00028">
    <property type="entry name" value="TPR"/>
    <property type="match status" value="4"/>
</dbReference>
<dbReference type="PROSITE" id="PS50076">
    <property type="entry name" value="DNAJ_2"/>
    <property type="match status" value="1"/>
</dbReference>
<feature type="region of interest" description="Disordered" evidence="5">
    <location>
        <begin position="453"/>
        <end position="481"/>
    </location>
</feature>
<dbReference type="InterPro" id="IPR036869">
    <property type="entry name" value="J_dom_sf"/>
</dbReference>
<feature type="repeat" description="TPR" evidence="4">
    <location>
        <begin position="129"/>
        <end position="162"/>
    </location>
</feature>
<feature type="repeat" description="TPR" evidence="4">
    <location>
        <begin position="12"/>
        <end position="45"/>
    </location>
</feature>
<sequence length="518" mass="56736">YQEALDTDATQPLIYFKRAAVYLSKGRSVAALADLNQALQLNPNFEPALTQRGKLLTRRGQFGQARADWEHLQKLASATPPSEEAQKALDQLQTAERGFENTKAALEAAKYSRCVQTSSDALKIATQMTELYELRADCYLRQGNAEKAVADYSRAVQIDSSQLAVVRKVSQLYYFIMYQPTKAIAAIKICLNSDPDNKACKAIFRQIKKIEKQIQAVEKDYSKNKFNTAAKTLTAFHLAQTKRKGEDETAPQGLIQELEGQVREVLAQLGVPADLKKSSKAADGAVPERLLAKLHALACRCFAGFKKNEPGVTWCTSALDLSPNDAELLLLRADMYLALEDGEKAFQDLNRAKDQQAAGTAQLNTQQQRELQQKLHKAQQLQRQAQRKDYYKILDVPKDATQAQIKKAYRKLAQKWHPDLYNGDLSEAEVNAKMGEINLANEILSDEEKRSIFDQGGDPADPTGNNGAGGGGHGGEGGFHHFAGGFNPFGGGGGGGGGFPFEGFTAGGGGGQQFKFHF</sequence>
<keyword evidence="2" id="KW-0732">Signal</keyword>
<dbReference type="AlphaFoldDB" id="A0A4V1J4P0"/>
<feature type="non-terminal residue" evidence="7">
    <location>
        <position position="1"/>
    </location>
</feature>
<keyword evidence="8" id="KW-1185">Reference proteome</keyword>
<dbReference type="InterPro" id="IPR001623">
    <property type="entry name" value="DnaJ_domain"/>
</dbReference>
<dbReference type="PANTHER" id="PTHR44140:SF2">
    <property type="entry name" value="LD25575P"/>
    <property type="match status" value="1"/>
</dbReference>
<dbReference type="Pfam" id="PF13181">
    <property type="entry name" value="TPR_8"/>
    <property type="match status" value="2"/>
</dbReference>
<dbReference type="GO" id="GO:0005783">
    <property type="term" value="C:endoplasmic reticulum"/>
    <property type="evidence" value="ECO:0007669"/>
    <property type="project" value="UniProtKB-SubCell"/>
</dbReference>
<evidence type="ECO:0000256" key="4">
    <source>
        <dbReference type="PROSITE-ProRule" id="PRU00339"/>
    </source>
</evidence>
<evidence type="ECO:0000259" key="6">
    <source>
        <dbReference type="PROSITE" id="PS50076"/>
    </source>
</evidence>
<dbReference type="STRING" id="215637.A0A4V1J4P0"/>
<dbReference type="GO" id="GO:0051787">
    <property type="term" value="F:misfolded protein binding"/>
    <property type="evidence" value="ECO:0007669"/>
    <property type="project" value="TreeGrafter"/>
</dbReference>
<proteinExistence type="predicted"/>
<dbReference type="GO" id="GO:0034975">
    <property type="term" value="P:protein folding in endoplasmic reticulum"/>
    <property type="evidence" value="ECO:0007669"/>
    <property type="project" value="TreeGrafter"/>
</dbReference>